<reference evidence="2" key="1">
    <citation type="submission" date="2017-05" db="EMBL/GenBank/DDBJ databases">
        <authorList>
            <person name="Lin X.B."/>
            <person name="Stothard P."/>
            <person name="Tasseva G."/>
            <person name="Walter J."/>
        </authorList>
    </citation>
    <scope>NUCLEOTIDE SEQUENCE [LARGE SCALE GENOMIC DNA]</scope>
    <source>
        <strain evidence="2">114h</strain>
    </source>
</reference>
<dbReference type="Pfam" id="PF04883">
    <property type="entry name" value="HK97-gp10_like"/>
    <property type="match status" value="1"/>
</dbReference>
<gene>
    <name evidence="1" type="ORF">CBF96_10075</name>
</gene>
<accession>A0A256SIW4</accession>
<dbReference type="AlphaFoldDB" id="A0A256SIW4"/>
<proteinExistence type="predicted"/>
<evidence type="ECO:0000313" key="1">
    <source>
        <dbReference type="EMBL" id="OYS66636.1"/>
    </source>
</evidence>
<dbReference type="Proteomes" id="UP000215747">
    <property type="component" value="Unassembled WGS sequence"/>
</dbReference>
<organism evidence="1 2">
    <name type="scientific">Limosilactobacillus reuteri</name>
    <name type="common">Lactobacillus reuteri</name>
    <dbReference type="NCBI Taxonomy" id="1598"/>
    <lineage>
        <taxon>Bacteria</taxon>
        <taxon>Bacillati</taxon>
        <taxon>Bacillota</taxon>
        <taxon>Bacilli</taxon>
        <taxon>Lactobacillales</taxon>
        <taxon>Lactobacillaceae</taxon>
        <taxon>Limosilactobacillus</taxon>
    </lineage>
</organism>
<dbReference type="InterPro" id="IPR010064">
    <property type="entry name" value="HK97-gp10_tail"/>
</dbReference>
<dbReference type="EMBL" id="NGPL01000084">
    <property type="protein sequence ID" value="OYS66636.1"/>
    <property type="molecule type" value="Genomic_DNA"/>
</dbReference>
<dbReference type="NCBIfam" id="TIGR01725">
    <property type="entry name" value="phge_HK97_gp10"/>
    <property type="match status" value="1"/>
</dbReference>
<reference evidence="1 2" key="2">
    <citation type="submission" date="2017-09" db="EMBL/GenBank/DDBJ databases">
        <title>Tripartite evolution among Lactobacillus johnsonii, Lactobacillus taiwanensis, Lactobacillus reuteri and their rodent host.</title>
        <authorList>
            <person name="Wang T."/>
            <person name="Knowles S."/>
            <person name="Cheng C."/>
        </authorList>
    </citation>
    <scope>NUCLEOTIDE SEQUENCE [LARGE SCALE GENOMIC DNA]</scope>
    <source>
        <strain evidence="1 2">114h</strain>
    </source>
</reference>
<evidence type="ECO:0000313" key="2">
    <source>
        <dbReference type="Proteomes" id="UP000215747"/>
    </source>
</evidence>
<dbReference type="RefSeq" id="WP_094537453.1">
    <property type="nucleotide sequence ID" value="NZ_NGPL01000084.1"/>
</dbReference>
<evidence type="ECO:0008006" key="3">
    <source>
        <dbReference type="Google" id="ProtNLM"/>
    </source>
</evidence>
<sequence length="126" mass="14359">MLGIKFNGLTELEAKLKTNSPQMRMAVEQIIKKNGSQMASKMRRNMSAQYKGHYEGKRFVKPTGATKRSVTEAYSNGGMRVAVGPHTNYAPYLEYGTRFMIPRPTIRPAFINQLAIFNRDMKRLVQ</sequence>
<comment type="caution">
    <text evidence="1">The sequence shown here is derived from an EMBL/GenBank/DDBJ whole genome shotgun (WGS) entry which is preliminary data.</text>
</comment>
<name>A0A256SIW4_LIMRT</name>
<protein>
    <recommendedName>
        <fullName evidence="3">HK97 gp10 family phage protein</fullName>
    </recommendedName>
</protein>